<dbReference type="EMBL" id="JALJXV010000003">
    <property type="protein sequence ID" value="MCP1674332.1"/>
    <property type="molecule type" value="Genomic_DNA"/>
</dbReference>
<proteinExistence type="predicted"/>
<dbReference type="Proteomes" id="UP001205843">
    <property type="component" value="Unassembled WGS sequence"/>
</dbReference>
<keyword evidence="2" id="KW-1185">Reference proteome</keyword>
<dbReference type="RefSeq" id="WP_253476268.1">
    <property type="nucleotide sequence ID" value="NZ_JALJXV010000003.1"/>
</dbReference>
<organism evidence="1 2">
    <name type="scientific">Natronocella acetinitrilica</name>
    <dbReference type="NCBI Taxonomy" id="414046"/>
    <lineage>
        <taxon>Bacteria</taxon>
        <taxon>Pseudomonadati</taxon>
        <taxon>Pseudomonadota</taxon>
        <taxon>Gammaproteobacteria</taxon>
        <taxon>Chromatiales</taxon>
        <taxon>Ectothiorhodospiraceae</taxon>
        <taxon>Natronocella</taxon>
    </lineage>
</organism>
<reference evidence="1" key="1">
    <citation type="submission" date="2022-03" db="EMBL/GenBank/DDBJ databases">
        <title>Genomic Encyclopedia of Type Strains, Phase III (KMG-III): the genomes of soil and plant-associated and newly described type strains.</title>
        <authorList>
            <person name="Whitman W."/>
        </authorList>
    </citation>
    <scope>NUCLEOTIDE SEQUENCE</scope>
    <source>
        <strain evidence="1">ANL 6-2</strain>
    </source>
</reference>
<comment type="caution">
    <text evidence="1">The sequence shown here is derived from an EMBL/GenBank/DDBJ whole genome shotgun (WGS) entry which is preliminary data.</text>
</comment>
<dbReference type="AlphaFoldDB" id="A0AAE3KFQ7"/>
<evidence type="ECO:0000313" key="1">
    <source>
        <dbReference type="EMBL" id="MCP1674332.1"/>
    </source>
</evidence>
<name>A0AAE3KFQ7_9GAMM</name>
<sequence>MTETPLDPRIGLLASGRHYAYPQGHAAEPVIGTREEVEAALGLRIAAPASKPARSPGGRAKDAPAPLRRFRVVVRFEYPAWDLHEGIAYEGIEAVSRAEANAIVRRRARDDGHLGVGQGRAWLTATEEE</sequence>
<evidence type="ECO:0000313" key="2">
    <source>
        <dbReference type="Proteomes" id="UP001205843"/>
    </source>
</evidence>
<accession>A0AAE3KFQ7</accession>
<gene>
    <name evidence="1" type="ORF">J2T57_001434</name>
</gene>
<protein>
    <submittedName>
        <fullName evidence="1">Uncharacterized protein</fullName>
    </submittedName>
</protein>